<evidence type="ECO:0000256" key="1">
    <source>
        <dbReference type="SAM" id="MobiDB-lite"/>
    </source>
</evidence>
<evidence type="ECO:0000313" key="2">
    <source>
        <dbReference type="EMBL" id="KAF2807262.1"/>
    </source>
</evidence>
<evidence type="ECO:0000313" key="3">
    <source>
        <dbReference type="Proteomes" id="UP000504636"/>
    </source>
</evidence>
<feature type="region of interest" description="Disordered" evidence="1">
    <location>
        <begin position="104"/>
        <end position="123"/>
    </location>
</feature>
<dbReference type="AlphaFoldDB" id="A0A6A6YEL1"/>
<sequence>MLVMPSLLPVCPPTLTLRALRLRALRLRGTCVCALLGGAPSSAVRPQRPDASPGRRSGIPVFALHWPSPIAGGWHWPRAARLKTASETNLKPQPPARIQIHEPHRQNHPASAPHTLHSGAGRPPKPRLRIVCLAICTRQIQEPISEADMYCLRACLPHATSILSPSTRQVPSCACHL</sequence>
<keyword evidence="3" id="KW-1185">Reference proteome</keyword>
<evidence type="ECO:0000313" key="4">
    <source>
        <dbReference type="RefSeq" id="XP_033574226.1"/>
    </source>
</evidence>
<dbReference type="Proteomes" id="UP000504636">
    <property type="component" value="Unplaced"/>
</dbReference>
<dbReference type="GeneID" id="54461382"/>
<accession>A0A6A6YEL1</accession>
<gene>
    <name evidence="2 4" type="ORF">BDZ99DRAFT_465177</name>
</gene>
<reference evidence="4" key="3">
    <citation type="submission" date="2025-04" db="UniProtKB">
        <authorList>
            <consortium name="RefSeq"/>
        </authorList>
    </citation>
    <scope>IDENTIFICATION</scope>
    <source>
        <strain evidence="4">CBS 304.34</strain>
    </source>
</reference>
<dbReference type="RefSeq" id="XP_033574226.1">
    <property type="nucleotide sequence ID" value="XM_033720489.1"/>
</dbReference>
<name>A0A6A6YEL1_9PEZI</name>
<protein>
    <submittedName>
        <fullName evidence="2 4">Uncharacterized protein</fullName>
    </submittedName>
</protein>
<reference evidence="4" key="2">
    <citation type="submission" date="2020-04" db="EMBL/GenBank/DDBJ databases">
        <authorList>
            <consortium name="NCBI Genome Project"/>
        </authorList>
    </citation>
    <scope>NUCLEOTIDE SEQUENCE</scope>
    <source>
        <strain evidence="4">CBS 304.34</strain>
    </source>
</reference>
<dbReference type="EMBL" id="MU003705">
    <property type="protein sequence ID" value="KAF2807262.1"/>
    <property type="molecule type" value="Genomic_DNA"/>
</dbReference>
<proteinExistence type="predicted"/>
<organism evidence="2">
    <name type="scientific">Mytilinidion resinicola</name>
    <dbReference type="NCBI Taxonomy" id="574789"/>
    <lineage>
        <taxon>Eukaryota</taxon>
        <taxon>Fungi</taxon>
        <taxon>Dikarya</taxon>
        <taxon>Ascomycota</taxon>
        <taxon>Pezizomycotina</taxon>
        <taxon>Dothideomycetes</taxon>
        <taxon>Pleosporomycetidae</taxon>
        <taxon>Mytilinidiales</taxon>
        <taxon>Mytilinidiaceae</taxon>
        <taxon>Mytilinidion</taxon>
    </lineage>
</organism>
<reference evidence="2 4" key="1">
    <citation type="journal article" date="2020" name="Stud. Mycol.">
        <title>101 Dothideomycetes genomes: a test case for predicting lifestyles and emergence of pathogens.</title>
        <authorList>
            <person name="Haridas S."/>
            <person name="Albert R."/>
            <person name="Binder M."/>
            <person name="Bloem J."/>
            <person name="Labutti K."/>
            <person name="Salamov A."/>
            <person name="Andreopoulos B."/>
            <person name="Baker S."/>
            <person name="Barry K."/>
            <person name="Bills G."/>
            <person name="Bluhm B."/>
            <person name="Cannon C."/>
            <person name="Castanera R."/>
            <person name="Culley D."/>
            <person name="Daum C."/>
            <person name="Ezra D."/>
            <person name="Gonzalez J."/>
            <person name="Henrissat B."/>
            <person name="Kuo A."/>
            <person name="Liang C."/>
            <person name="Lipzen A."/>
            <person name="Lutzoni F."/>
            <person name="Magnuson J."/>
            <person name="Mondo S."/>
            <person name="Nolan M."/>
            <person name="Ohm R."/>
            <person name="Pangilinan J."/>
            <person name="Park H.-J."/>
            <person name="Ramirez L."/>
            <person name="Alfaro M."/>
            <person name="Sun H."/>
            <person name="Tritt A."/>
            <person name="Yoshinaga Y."/>
            <person name="Zwiers L.-H."/>
            <person name="Turgeon B."/>
            <person name="Goodwin S."/>
            <person name="Spatafora J."/>
            <person name="Crous P."/>
            <person name="Grigoriev I."/>
        </authorList>
    </citation>
    <scope>NUCLEOTIDE SEQUENCE</scope>
    <source>
        <strain evidence="2 4">CBS 304.34</strain>
    </source>
</reference>